<dbReference type="Pfam" id="PF00004">
    <property type="entry name" value="AAA"/>
    <property type="match status" value="2"/>
</dbReference>
<protein>
    <submittedName>
        <fullName evidence="5">Serine/threonine protein phosphatase family protein</fullName>
    </submittedName>
</protein>
<dbReference type="Gene3D" id="3.40.50.300">
    <property type="entry name" value="P-loop containing nucleotide triphosphate hydrolases"/>
    <property type="match status" value="2"/>
</dbReference>
<feature type="domain" description="AAA+ ATPase" evidence="4">
    <location>
        <begin position="478"/>
        <end position="607"/>
    </location>
</feature>
<dbReference type="EMBL" id="ACQL01000087">
    <property type="protein sequence ID" value="EER47237.1"/>
    <property type="molecule type" value="Genomic_DNA"/>
</dbReference>
<evidence type="ECO:0000313" key="5">
    <source>
        <dbReference type="EMBL" id="EER47237.1"/>
    </source>
</evidence>
<evidence type="ECO:0000256" key="3">
    <source>
        <dbReference type="ARBA" id="ARBA00022840"/>
    </source>
</evidence>
<evidence type="ECO:0000259" key="4">
    <source>
        <dbReference type="SMART" id="SM00382"/>
    </source>
</evidence>
<accession>C5S1M5</accession>
<feature type="domain" description="AAA+ ATPase" evidence="4">
    <location>
        <begin position="242"/>
        <end position="372"/>
    </location>
</feature>
<dbReference type="PANTHER" id="PTHR23073">
    <property type="entry name" value="26S PROTEASOME REGULATORY SUBUNIT"/>
    <property type="match status" value="1"/>
</dbReference>
<dbReference type="GO" id="GO:0005524">
    <property type="term" value="F:ATP binding"/>
    <property type="evidence" value="ECO:0007669"/>
    <property type="project" value="UniProtKB-KW"/>
</dbReference>
<proteinExistence type="inferred from homology"/>
<dbReference type="SMART" id="SM00382">
    <property type="entry name" value="AAA"/>
    <property type="match status" value="2"/>
</dbReference>
<evidence type="ECO:0000313" key="6">
    <source>
        <dbReference type="Proteomes" id="UP000005532"/>
    </source>
</evidence>
<evidence type="ECO:0000256" key="1">
    <source>
        <dbReference type="ARBA" id="ARBA00006914"/>
    </source>
</evidence>
<dbReference type="InterPro" id="IPR003593">
    <property type="entry name" value="AAA+_ATPase"/>
</dbReference>
<keyword evidence="3" id="KW-0067">ATP-binding</keyword>
<dbReference type="Proteomes" id="UP000005532">
    <property type="component" value="Unassembled WGS sequence"/>
</dbReference>
<evidence type="ECO:0000256" key="2">
    <source>
        <dbReference type="ARBA" id="ARBA00022741"/>
    </source>
</evidence>
<organism evidence="5 6">
    <name type="scientific">Actinobacillus minor NM305</name>
    <dbReference type="NCBI Taxonomy" id="637911"/>
    <lineage>
        <taxon>Bacteria</taxon>
        <taxon>Pseudomonadati</taxon>
        <taxon>Pseudomonadota</taxon>
        <taxon>Gammaproteobacteria</taxon>
        <taxon>Pasteurellales</taxon>
        <taxon>Pasteurellaceae</taxon>
        <taxon>Actinobacillus</taxon>
    </lineage>
</organism>
<reference evidence="5 6" key="1">
    <citation type="journal article" date="2010" name="Vet. Microbiol.">
        <title>Production of haemolysins by strains of the Actinobacillus minor/porcitonsillarum complex.</title>
        <authorList>
            <person name="Arya G."/>
            <person name="Niven D.F."/>
        </authorList>
    </citation>
    <scope>NUCLEOTIDE SEQUENCE [LARGE SCALE GENOMIC DNA]</scope>
    <source>
        <strain evidence="5 6">NM305</strain>
    </source>
</reference>
<dbReference type="InterPro" id="IPR027417">
    <property type="entry name" value="P-loop_NTPase"/>
</dbReference>
<dbReference type="InterPro" id="IPR050221">
    <property type="entry name" value="26S_Proteasome_ATPase"/>
</dbReference>
<dbReference type="SUPFAM" id="SSF52540">
    <property type="entry name" value="P-loop containing nucleoside triphosphate hydrolases"/>
    <property type="match status" value="2"/>
</dbReference>
<dbReference type="CDD" id="cd19481">
    <property type="entry name" value="RecA-like_protease"/>
    <property type="match status" value="1"/>
</dbReference>
<dbReference type="CDD" id="cd00009">
    <property type="entry name" value="AAA"/>
    <property type="match status" value="1"/>
</dbReference>
<dbReference type="GO" id="GO:0016887">
    <property type="term" value="F:ATP hydrolysis activity"/>
    <property type="evidence" value="ECO:0007669"/>
    <property type="project" value="InterPro"/>
</dbReference>
<dbReference type="AlphaFoldDB" id="C5S1M5"/>
<dbReference type="InterPro" id="IPR003959">
    <property type="entry name" value="ATPase_AAA_core"/>
</dbReference>
<comment type="similarity">
    <text evidence="1">Belongs to the AAA ATPase family.</text>
</comment>
<comment type="caution">
    <text evidence="5">The sequence shown here is derived from an EMBL/GenBank/DDBJ whole genome shotgun (WGS) entry which is preliminary data.</text>
</comment>
<sequence length="664" mass="76462">MSNQYQLNPPTVSAYTEHLMLKLLFEHKGFPEIFRENGWRDDNIATALGLPPEMENIDNVRAVVKELLQTRYKETNFSEDVSERWKMAYQNIEKLSEIVELNEAEKGIFRFVFHLRAEKQMKDLMYYLPHINLSQAIEIVADILSLSKDDVRKVFSKKQKLFAYGLMEFSYSPDRLEEYLGWGDTLDFDDFLTQPLTEEMLLARCTLPTEKPPLSLSHFEHIKPTYELMLSHLKFSIDNAKKGTNILIYGSPGTGKTELARLLSEALNVSSYTMAYMDEDDDVLGGKRRLENCRLAQRLLQDKSAVIIFDEIEDVFASSFTERSVAQENKAWVNQFLENNDVPMIWLSNSVSCIDNAYLRRFDLVFEMPDLPFSHKEKLIRSIVNEQLSHDYIRHFSQVKALSPAIITRGLTVMKQVYSDCSQQDFAEKTLNWFNQMLKSQGFKKIEPLVEGKISYNLDWVACNDDIYKITEGLKRTKRGRICCYGPPGTGKTAWANWLGQELGMSVLVCHGSDLLDMYVGGTEKKIAQAFAQAKENNMVLVFDEVDTFLFARESGQRSWEHSQVNEMLTQIEKFEGLLVVSTNLMDGLDPAALRRFDLKLHFDYLKPEQAVKFAQEQVNKLSLPDLTDVEQDRIAQLRNLTLVILRQLLADIGLRRLIILMSG</sequence>
<name>C5S1M5_9PAST</name>
<keyword evidence="2" id="KW-0547">Nucleotide-binding</keyword>
<dbReference type="eggNOG" id="COG0464">
    <property type="taxonomic scope" value="Bacteria"/>
</dbReference>
<gene>
    <name evidence="5" type="ORF">AM305_09016</name>
</gene>